<keyword evidence="5" id="KW-0694">RNA-binding</keyword>
<dbReference type="InterPro" id="IPR001063">
    <property type="entry name" value="Ribosomal_uL22"/>
</dbReference>
<dbReference type="GO" id="GO:0022625">
    <property type="term" value="C:cytosolic large ribosomal subunit"/>
    <property type="evidence" value="ECO:0007669"/>
    <property type="project" value="TreeGrafter"/>
</dbReference>
<evidence type="ECO:0000256" key="1">
    <source>
        <dbReference type="ARBA" id="ARBA00009451"/>
    </source>
</evidence>
<accession>C7DIC3</accession>
<feature type="region of interest" description="Disordered" evidence="6">
    <location>
        <begin position="179"/>
        <end position="270"/>
    </location>
</feature>
<dbReference type="Gene3D" id="3.90.470.10">
    <property type="entry name" value="Ribosomal protein L22/L17"/>
    <property type="match status" value="1"/>
</dbReference>
<name>C7DIC3_MICA2</name>
<dbReference type="PANTHER" id="PTHR11593">
    <property type="entry name" value="60S RIBOSOMAL PROTEIN L17"/>
    <property type="match status" value="1"/>
</dbReference>
<dbReference type="GO" id="GO:0002181">
    <property type="term" value="P:cytoplasmic translation"/>
    <property type="evidence" value="ECO:0007669"/>
    <property type="project" value="TreeGrafter"/>
</dbReference>
<comment type="function">
    <text evidence="5">This protein binds specifically to 23S rRNA. It makes multiple contacts with different domains of the 23S rRNA in the assembled 50S subunit and ribosome.</text>
</comment>
<keyword evidence="5" id="KW-0699">rRNA-binding</keyword>
<keyword evidence="3 4" id="KW-0687">Ribonucleoprotein</keyword>
<dbReference type="Pfam" id="PF00237">
    <property type="entry name" value="Ribosomal_L22"/>
    <property type="match status" value="1"/>
</dbReference>
<dbReference type="Proteomes" id="UP000332487">
    <property type="component" value="Unassembled WGS sequence"/>
</dbReference>
<dbReference type="GO" id="GO:0019843">
    <property type="term" value="F:rRNA binding"/>
    <property type="evidence" value="ECO:0007669"/>
    <property type="project" value="UniProtKB-KW"/>
</dbReference>
<organism evidence="7 8">
    <name type="scientific">Candidatus Micrarchaeum acidiphilum ARMAN-2</name>
    <dbReference type="NCBI Taxonomy" id="425595"/>
    <lineage>
        <taxon>Archaea</taxon>
        <taxon>Candidatus Micrarchaeota</taxon>
        <taxon>Candidatus Micrarchaeia</taxon>
        <taxon>Candidatus Micrarchaeales</taxon>
        <taxon>Candidatus Micrarchaeaceae</taxon>
        <taxon>Candidatus Micrarchaeum</taxon>
    </lineage>
</organism>
<sequence length="270" mass="29995">MRYSYNKDKSKVVFAGREDLNASFKDLSAVCDSIRYRNAAEAMEILEAIKSGSRPVLYLRHNKHMGSRHELGGRKGRFPKKCAGMIKNILTTAMANATAKGKDPESMVISHASANKTQIISRSPSKGILYHSGGYGYASLRRSDLELAKVEIGLSEVDQIELGPEKIRLIKANNERYLKKKASGKKQSPQRKPHKEVPKQESKKVEDKPKPQEKPVQAEKQPEKSLPKPEEKSNNLPMVESQAANTASQNSNPGKKSPDEAKKDDKNDGE</sequence>
<keyword evidence="8" id="KW-1185">Reference proteome</keyword>
<evidence type="ECO:0000256" key="2">
    <source>
        <dbReference type="ARBA" id="ARBA00022980"/>
    </source>
</evidence>
<feature type="compositionally biased region" description="Basic and acidic residues" evidence="6">
    <location>
        <begin position="256"/>
        <end position="270"/>
    </location>
</feature>
<evidence type="ECO:0000256" key="6">
    <source>
        <dbReference type="SAM" id="MobiDB-lite"/>
    </source>
</evidence>
<evidence type="ECO:0000256" key="4">
    <source>
        <dbReference type="RuleBase" id="RU004005"/>
    </source>
</evidence>
<comment type="subunit">
    <text evidence="5">Part of the 50S ribosomal subunit.</text>
</comment>
<evidence type="ECO:0000256" key="3">
    <source>
        <dbReference type="ARBA" id="ARBA00023274"/>
    </source>
</evidence>
<evidence type="ECO:0000313" key="8">
    <source>
        <dbReference type="Proteomes" id="UP000332487"/>
    </source>
</evidence>
<protein>
    <recommendedName>
        <fullName evidence="5">50S ribosomal protein L22</fullName>
    </recommendedName>
</protein>
<feature type="compositionally biased region" description="Basic residues" evidence="6">
    <location>
        <begin position="179"/>
        <end position="194"/>
    </location>
</feature>
<dbReference type="SUPFAM" id="SSF54843">
    <property type="entry name" value="Ribosomal protein L22"/>
    <property type="match status" value="1"/>
</dbReference>
<feature type="compositionally biased region" description="Polar residues" evidence="6">
    <location>
        <begin position="242"/>
        <end position="254"/>
    </location>
</feature>
<dbReference type="PANTHER" id="PTHR11593:SF10">
    <property type="entry name" value="60S RIBOSOMAL PROTEIN L17"/>
    <property type="match status" value="1"/>
</dbReference>
<dbReference type="InterPro" id="IPR036394">
    <property type="entry name" value="Ribosomal_uL22_sf"/>
</dbReference>
<keyword evidence="2 4" id="KW-0689">Ribosomal protein</keyword>
<evidence type="ECO:0000256" key="5">
    <source>
        <dbReference type="RuleBase" id="RU004007"/>
    </source>
</evidence>
<feature type="compositionally biased region" description="Basic and acidic residues" evidence="6">
    <location>
        <begin position="195"/>
        <end position="233"/>
    </location>
</feature>
<dbReference type="InterPro" id="IPR005721">
    <property type="entry name" value="Ribosomal_uL22_euk/arc"/>
</dbReference>
<proteinExistence type="inferred from homology"/>
<gene>
    <name evidence="7" type="ORF">UNLARM2_0815</name>
</gene>
<reference evidence="7 8" key="1">
    <citation type="journal article" date="2009" name="Genome Biol.">
        <title>Community-wide analysis of microbial genome sequence signatures.</title>
        <authorList>
            <person name="Dick G.J."/>
            <person name="Andersson A.F."/>
            <person name="Baker B.J."/>
            <person name="Simmons S.L."/>
            <person name="Thomas B.C."/>
            <person name="Yelton A.P."/>
            <person name="Banfield J.F."/>
        </authorList>
    </citation>
    <scope>NUCLEOTIDE SEQUENCE [LARGE SCALE GENOMIC DNA]</scope>
    <source>
        <strain evidence="7">ARMAN-2</strain>
    </source>
</reference>
<dbReference type="GO" id="GO:0003735">
    <property type="term" value="F:structural constituent of ribosome"/>
    <property type="evidence" value="ECO:0007669"/>
    <property type="project" value="InterPro"/>
</dbReference>
<dbReference type="EMBL" id="GG697241">
    <property type="protein sequence ID" value="EET89697.1"/>
    <property type="molecule type" value="Genomic_DNA"/>
</dbReference>
<dbReference type="AlphaFoldDB" id="C7DIC3"/>
<evidence type="ECO:0000313" key="7">
    <source>
        <dbReference type="EMBL" id="EET89697.1"/>
    </source>
</evidence>
<reference evidence="7 8" key="2">
    <citation type="journal article" date="2010" name="Proc. Natl. Acad. Sci. U.S.A.">
        <title>Enigmatic, ultrasmall, uncultivated Archaea.</title>
        <authorList>
            <person name="Baker B.J."/>
            <person name="Comolli L.R."/>
            <person name="Dick G.J."/>
            <person name="Hauser L.J."/>
            <person name="Hyatt D."/>
            <person name="Dill B.D."/>
            <person name="Land M.L."/>
            <person name="Verberkmoes N.C."/>
            <person name="Hettich R.L."/>
            <person name="Banfield J.F."/>
        </authorList>
    </citation>
    <scope>NUCLEOTIDE SEQUENCE [LARGE SCALE GENOMIC DNA]</scope>
    <source>
        <strain evidence="7">ARMAN-2</strain>
    </source>
</reference>
<comment type="similarity">
    <text evidence="1 4">Belongs to the universal ribosomal protein uL22 family.</text>
</comment>